<feature type="transmembrane region" description="Helical" evidence="7">
    <location>
        <begin position="262"/>
        <end position="278"/>
    </location>
</feature>
<evidence type="ECO:0000256" key="6">
    <source>
        <dbReference type="ARBA" id="ARBA00023136"/>
    </source>
</evidence>
<dbReference type="HAMAP" id="MF_01147">
    <property type="entry name" value="Lgt"/>
    <property type="match status" value="1"/>
</dbReference>
<dbReference type="PANTHER" id="PTHR30589">
    <property type="entry name" value="PROLIPOPROTEIN DIACYLGLYCERYL TRANSFERASE"/>
    <property type="match status" value="1"/>
</dbReference>
<dbReference type="AlphaFoldDB" id="A0A2Y9BCR2"/>
<dbReference type="PROSITE" id="PS01311">
    <property type="entry name" value="LGT"/>
    <property type="match status" value="1"/>
</dbReference>
<comment type="subcellular location">
    <subcellularLocation>
        <location evidence="7">Cell membrane</location>
        <topology evidence="7">Multi-pass membrane protein</topology>
    </subcellularLocation>
</comment>
<feature type="compositionally biased region" description="Basic and acidic residues" evidence="8">
    <location>
        <begin position="292"/>
        <end position="315"/>
    </location>
</feature>
<dbReference type="RefSeq" id="WP_109731065.1">
    <property type="nucleotide sequence ID" value="NZ_BAAACK010000018.1"/>
</dbReference>
<gene>
    <name evidence="7" type="primary">lgt</name>
    <name evidence="9" type="ORF">A8806_105240</name>
</gene>
<evidence type="ECO:0000313" key="9">
    <source>
        <dbReference type="EMBL" id="PWJ29937.1"/>
    </source>
</evidence>
<evidence type="ECO:0000256" key="8">
    <source>
        <dbReference type="SAM" id="MobiDB-lite"/>
    </source>
</evidence>
<feature type="binding site" evidence="7">
    <location>
        <position position="145"/>
    </location>
    <ligand>
        <name>a 1,2-diacyl-sn-glycero-3-phospho-(1'-sn-glycerol)</name>
        <dbReference type="ChEBI" id="CHEBI:64716"/>
    </ligand>
</feature>
<keyword evidence="5 7" id="KW-1133">Transmembrane helix</keyword>
<evidence type="ECO:0000256" key="3">
    <source>
        <dbReference type="ARBA" id="ARBA00022679"/>
    </source>
</evidence>
<evidence type="ECO:0000313" key="10">
    <source>
        <dbReference type="Proteomes" id="UP000245845"/>
    </source>
</evidence>
<evidence type="ECO:0000256" key="5">
    <source>
        <dbReference type="ARBA" id="ARBA00022989"/>
    </source>
</evidence>
<keyword evidence="6 7" id="KW-0472">Membrane</keyword>
<comment type="similarity">
    <text evidence="1 7">Belongs to the Lgt family.</text>
</comment>
<dbReference type="PANTHER" id="PTHR30589:SF0">
    <property type="entry name" value="PHOSPHATIDYLGLYCEROL--PROLIPOPROTEIN DIACYLGLYCERYL TRANSFERASE"/>
    <property type="match status" value="1"/>
</dbReference>
<dbReference type="OrthoDB" id="871140at2"/>
<comment type="caution">
    <text evidence="9">The sequence shown here is derived from an EMBL/GenBank/DDBJ whole genome shotgun (WGS) entry which is preliminary data.</text>
</comment>
<feature type="transmembrane region" description="Helical" evidence="7">
    <location>
        <begin position="59"/>
        <end position="82"/>
    </location>
</feature>
<feature type="transmembrane region" description="Helical" evidence="7">
    <location>
        <begin position="225"/>
        <end position="242"/>
    </location>
</feature>
<feature type="transmembrane region" description="Helical" evidence="7">
    <location>
        <begin position="28"/>
        <end position="47"/>
    </location>
</feature>
<keyword evidence="2 7" id="KW-1003">Cell membrane</keyword>
<evidence type="ECO:0000256" key="4">
    <source>
        <dbReference type="ARBA" id="ARBA00022692"/>
    </source>
</evidence>
<keyword evidence="4 7" id="KW-0812">Transmembrane</keyword>
<accession>A0A2Y9BCR2</accession>
<name>A0A2Y9BCR2_9FIRM</name>
<evidence type="ECO:0000256" key="7">
    <source>
        <dbReference type="HAMAP-Rule" id="MF_01147"/>
    </source>
</evidence>
<dbReference type="GO" id="GO:0005886">
    <property type="term" value="C:plasma membrane"/>
    <property type="evidence" value="ECO:0007669"/>
    <property type="project" value="UniProtKB-SubCell"/>
</dbReference>
<comment type="pathway">
    <text evidence="7">Protein modification; lipoprotein biosynthesis (diacylglyceryl transfer).</text>
</comment>
<evidence type="ECO:0000256" key="1">
    <source>
        <dbReference type="ARBA" id="ARBA00007150"/>
    </source>
</evidence>
<reference evidence="9 10" key="1">
    <citation type="submission" date="2018-05" db="EMBL/GenBank/DDBJ databases">
        <title>The Hungate 1000. A catalogue of reference genomes from the rumen microbiome.</title>
        <authorList>
            <person name="Kelly W."/>
        </authorList>
    </citation>
    <scope>NUCLEOTIDE SEQUENCE [LARGE SCALE GENOMIC DNA]</scope>
    <source>
        <strain evidence="9 10">NLAE-zl-C242</strain>
    </source>
</reference>
<dbReference type="GO" id="GO:0042158">
    <property type="term" value="P:lipoprotein biosynthetic process"/>
    <property type="evidence" value="ECO:0007669"/>
    <property type="project" value="UniProtKB-UniRule"/>
</dbReference>
<feature type="region of interest" description="Disordered" evidence="8">
    <location>
        <begin position="289"/>
        <end position="315"/>
    </location>
</feature>
<keyword evidence="9" id="KW-0449">Lipoprotein</keyword>
<evidence type="ECO:0000256" key="2">
    <source>
        <dbReference type="ARBA" id="ARBA00022475"/>
    </source>
</evidence>
<protein>
    <recommendedName>
        <fullName evidence="7">Phosphatidylglycerol--prolipoprotein diacylglyceryl transferase</fullName>
        <ecNumber evidence="7">2.5.1.145</ecNumber>
    </recommendedName>
</protein>
<keyword evidence="3 7" id="KW-0808">Transferase</keyword>
<sequence>MHYNINFPHLGIHLDHVGKSITVFGFEIAYYGIIIGTAILIGFLIATQEAKRTRQNPENYLDMGIIGVICGIVGARLFFVIFSWDMYKDDLLEIFNTRHGGLAIYGGVIAAVITVFVYARIKRLSAPQIFDTVAMALVNGQMLGRWGNFFNREAFGEYTDNLFAMQLPLDAVRSGDVTETMRSHIQVIDGISYIQVHPTFLYESLWCCAILIILFAYRKHKKYEGELFLIYLFGYGLGRVWIEGLRTDQLLIPGLGFPVSQLLAGTIVVVTGAMLLYCRKNHKRMPFLKSGKKYEPMPDKPEGKKRPKAKDRLFK</sequence>
<organism evidence="9 10">
    <name type="scientific">Faecalicatena orotica</name>
    <dbReference type="NCBI Taxonomy" id="1544"/>
    <lineage>
        <taxon>Bacteria</taxon>
        <taxon>Bacillati</taxon>
        <taxon>Bacillota</taxon>
        <taxon>Clostridia</taxon>
        <taxon>Lachnospirales</taxon>
        <taxon>Lachnospiraceae</taxon>
        <taxon>Faecalicatena</taxon>
    </lineage>
</organism>
<dbReference type="Proteomes" id="UP000245845">
    <property type="component" value="Unassembled WGS sequence"/>
</dbReference>
<comment type="catalytic activity">
    <reaction evidence="7">
        <text>L-cysteinyl-[prolipoprotein] + a 1,2-diacyl-sn-glycero-3-phospho-(1'-sn-glycerol) = an S-1,2-diacyl-sn-glyceryl-L-cysteinyl-[prolipoprotein] + sn-glycerol 1-phosphate + H(+)</text>
        <dbReference type="Rhea" id="RHEA:56712"/>
        <dbReference type="Rhea" id="RHEA-COMP:14679"/>
        <dbReference type="Rhea" id="RHEA-COMP:14680"/>
        <dbReference type="ChEBI" id="CHEBI:15378"/>
        <dbReference type="ChEBI" id="CHEBI:29950"/>
        <dbReference type="ChEBI" id="CHEBI:57685"/>
        <dbReference type="ChEBI" id="CHEBI:64716"/>
        <dbReference type="ChEBI" id="CHEBI:140658"/>
        <dbReference type="EC" id="2.5.1.145"/>
    </reaction>
</comment>
<dbReference type="Pfam" id="PF01790">
    <property type="entry name" value="LGT"/>
    <property type="match status" value="1"/>
</dbReference>
<comment type="function">
    <text evidence="7">Catalyzes the transfer of the diacylglyceryl group from phosphatidylglycerol to the sulfhydryl group of the N-terminal cysteine of a prolipoprotein, the first step in the formation of mature lipoproteins.</text>
</comment>
<feature type="transmembrane region" description="Helical" evidence="7">
    <location>
        <begin position="102"/>
        <end position="121"/>
    </location>
</feature>
<dbReference type="EC" id="2.5.1.145" evidence="7"/>
<proteinExistence type="inferred from homology"/>
<dbReference type="GO" id="GO:0008961">
    <property type="term" value="F:phosphatidylglycerol-prolipoprotein diacylglyceryl transferase activity"/>
    <property type="evidence" value="ECO:0007669"/>
    <property type="project" value="UniProtKB-UniRule"/>
</dbReference>
<keyword evidence="10" id="KW-1185">Reference proteome</keyword>
<dbReference type="UniPathway" id="UPA00664"/>
<dbReference type="InterPro" id="IPR001640">
    <property type="entry name" value="Lgt"/>
</dbReference>
<dbReference type="EMBL" id="QGDL01000005">
    <property type="protein sequence ID" value="PWJ29937.1"/>
    <property type="molecule type" value="Genomic_DNA"/>
</dbReference>
<dbReference type="NCBIfam" id="TIGR00544">
    <property type="entry name" value="lgt"/>
    <property type="match status" value="1"/>
</dbReference>